<sequence>MLKQLEDYIKAQELVTSEQLERHFKVQQSALEGMLALLLKRGRIGIQQSNQCGGSCGCGSEPEAKGYFWRGQTSVPMNVKF</sequence>
<gene>
    <name evidence="2" type="ORF">ACFSJ3_06280</name>
</gene>
<feature type="domain" description="Transcriptional regulator HTH-type FeoC" evidence="1">
    <location>
        <begin position="1"/>
        <end position="63"/>
    </location>
</feature>
<evidence type="ECO:0000313" key="3">
    <source>
        <dbReference type="Proteomes" id="UP001597380"/>
    </source>
</evidence>
<dbReference type="Gene3D" id="1.10.10.10">
    <property type="entry name" value="Winged helix-like DNA-binding domain superfamily/Winged helix DNA-binding domain"/>
    <property type="match status" value="1"/>
</dbReference>
<dbReference type="InterPro" id="IPR036388">
    <property type="entry name" value="WH-like_DNA-bd_sf"/>
</dbReference>
<name>A0ABW4XKH5_9GAMM</name>
<keyword evidence="3" id="KW-1185">Reference proteome</keyword>
<proteinExistence type="predicted"/>
<evidence type="ECO:0000313" key="2">
    <source>
        <dbReference type="EMBL" id="MFD2095589.1"/>
    </source>
</evidence>
<dbReference type="RefSeq" id="WP_345340339.1">
    <property type="nucleotide sequence ID" value="NZ_BAABLI010000014.1"/>
</dbReference>
<evidence type="ECO:0000259" key="1">
    <source>
        <dbReference type="Pfam" id="PF09012"/>
    </source>
</evidence>
<dbReference type="SUPFAM" id="SSF46785">
    <property type="entry name" value="Winged helix' DNA-binding domain"/>
    <property type="match status" value="1"/>
</dbReference>
<dbReference type="InterPro" id="IPR015102">
    <property type="entry name" value="Tscrpt_reg_HTH_FeoC"/>
</dbReference>
<dbReference type="Proteomes" id="UP001597380">
    <property type="component" value="Unassembled WGS sequence"/>
</dbReference>
<dbReference type="Pfam" id="PF09012">
    <property type="entry name" value="FeoC"/>
    <property type="match status" value="1"/>
</dbReference>
<dbReference type="InterPro" id="IPR036390">
    <property type="entry name" value="WH_DNA-bd_sf"/>
</dbReference>
<accession>A0ABW4XKH5</accession>
<reference evidence="3" key="1">
    <citation type="journal article" date="2019" name="Int. J. Syst. Evol. Microbiol.">
        <title>The Global Catalogue of Microorganisms (GCM) 10K type strain sequencing project: providing services to taxonomists for standard genome sequencing and annotation.</title>
        <authorList>
            <consortium name="The Broad Institute Genomics Platform"/>
            <consortium name="The Broad Institute Genome Sequencing Center for Infectious Disease"/>
            <person name="Wu L."/>
            <person name="Ma J."/>
        </authorList>
    </citation>
    <scope>NUCLEOTIDE SEQUENCE [LARGE SCALE GENOMIC DNA]</scope>
    <source>
        <strain evidence="3">CGMCC 1.10992</strain>
    </source>
</reference>
<dbReference type="EMBL" id="JBHUHT010000009">
    <property type="protein sequence ID" value="MFD2095589.1"/>
    <property type="molecule type" value="Genomic_DNA"/>
</dbReference>
<organism evidence="2 3">
    <name type="scientific">Corallincola platygyrae</name>
    <dbReference type="NCBI Taxonomy" id="1193278"/>
    <lineage>
        <taxon>Bacteria</taxon>
        <taxon>Pseudomonadati</taxon>
        <taxon>Pseudomonadota</taxon>
        <taxon>Gammaproteobacteria</taxon>
        <taxon>Alteromonadales</taxon>
        <taxon>Psychromonadaceae</taxon>
        <taxon>Corallincola</taxon>
    </lineage>
</organism>
<protein>
    <submittedName>
        <fullName evidence="2">FeoC-like transcriptional regulator</fullName>
    </submittedName>
</protein>
<comment type="caution">
    <text evidence="2">The sequence shown here is derived from an EMBL/GenBank/DDBJ whole genome shotgun (WGS) entry which is preliminary data.</text>
</comment>